<sequence>MNKKYFIILLVFFFIIHIKETYGCHASGGGCENRSNYKCGAQVTYANLQPNSILNITVKSPDYLDGRGASAIGHFSMHVDNNGGGYYFFKKPIWINGCHCSSCENIPLSYNSQWQFDLPTPPKGTGFDIWIAIYWSCLVGTRSVPCNSENVHYRGYVN</sequence>
<gene>
    <name evidence="2" type="ORF">F8M41_002398</name>
</gene>
<feature type="signal peptide" evidence="1">
    <location>
        <begin position="1"/>
        <end position="23"/>
    </location>
</feature>
<reference evidence="2 3" key="1">
    <citation type="journal article" date="2019" name="Environ. Microbiol.">
        <title>At the nexus of three kingdoms: the genome of the mycorrhizal fungus Gigaspora margarita provides insights into plant, endobacterial and fungal interactions.</title>
        <authorList>
            <person name="Venice F."/>
            <person name="Ghignone S."/>
            <person name="Salvioli di Fossalunga A."/>
            <person name="Amselem J."/>
            <person name="Novero M."/>
            <person name="Xianan X."/>
            <person name="Sedzielewska Toro K."/>
            <person name="Morin E."/>
            <person name="Lipzen A."/>
            <person name="Grigoriev I.V."/>
            <person name="Henrissat B."/>
            <person name="Martin F.M."/>
            <person name="Bonfante P."/>
        </authorList>
    </citation>
    <scope>NUCLEOTIDE SEQUENCE [LARGE SCALE GENOMIC DNA]</scope>
    <source>
        <strain evidence="2 3">BEG34</strain>
    </source>
</reference>
<proteinExistence type="predicted"/>
<evidence type="ECO:0008006" key="4">
    <source>
        <dbReference type="Google" id="ProtNLM"/>
    </source>
</evidence>
<comment type="caution">
    <text evidence="2">The sequence shown here is derived from an EMBL/GenBank/DDBJ whole genome shotgun (WGS) entry which is preliminary data.</text>
</comment>
<dbReference type="PROSITE" id="PS51257">
    <property type="entry name" value="PROKAR_LIPOPROTEIN"/>
    <property type="match status" value="1"/>
</dbReference>
<protein>
    <recommendedName>
        <fullName evidence="4">Chitin-binding type-4 domain-containing protein</fullName>
    </recommendedName>
</protein>
<evidence type="ECO:0000256" key="1">
    <source>
        <dbReference type="SAM" id="SignalP"/>
    </source>
</evidence>
<evidence type="ECO:0000313" key="2">
    <source>
        <dbReference type="EMBL" id="KAF0449755.1"/>
    </source>
</evidence>
<dbReference type="AlphaFoldDB" id="A0A8H3XCY8"/>
<keyword evidence="3" id="KW-1185">Reference proteome</keyword>
<accession>A0A8H3XCY8</accession>
<dbReference type="OrthoDB" id="2312876at2759"/>
<dbReference type="EMBL" id="WTPW01001203">
    <property type="protein sequence ID" value="KAF0449755.1"/>
    <property type="molecule type" value="Genomic_DNA"/>
</dbReference>
<dbReference type="Proteomes" id="UP000439903">
    <property type="component" value="Unassembled WGS sequence"/>
</dbReference>
<name>A0A8H3XCY8_GIGMA</name>
<keyword evidence="1" id="KW-0732">Signal</keyword>
<organism evidence="2 3">
    <name type="scientific">Gigaspora margarita</name>
    <dbReference type="NCBI Taxonomy" id="4874"/>
    <lineage>
        <taxon>Eukaryota</taxon>
        <taxon>Fungi</taxon>
        <taxon>Fungi incertae sedis</taxon>
        <taxon>Mucoromycota</taxon>
        <taxon>Glomeromycotina</taxon>
        <taxon>Glomeromycetes</taxon>
        <taxon>Diversisporales</taxon>
        <taxon>Gigasporaceae</taxon>
        <taxon>Gigaspora</taxon>
    </lineage>
</organism>
<feature type="chain" id="PRO_5034048819" description="Chitin-binding type-4 domain-containing protein" evidence="1">
    <location>
        <begin position="24"/>
        <end position="158"/>
    </location>
</feature>
<evidence type="ECO:0000313" key="3">
    <source>
        <dbReference type="Proteomes" id="UP000439903"/>
    </source>
</evidence>